<dbReference type="GO" id="GO:0016020">
    <property type="term" value="C:membrane"/>
    <property type="evidence" value="ECO:0007669"/>
    <property type="project" value="UniProtKB-SubCell"/>
</dbReference>
<comment type="caution">
    <text evidence="7">The sequence shown here is derived from an EMBL/GenBank/DDBJ whole genome shotgun (WGS) entry which is preliminary data.</text>
</comment>
<dbReference type="AlphaFoldDB" id="A0A8K2A7U0"/>
<name>A0A8K2A7U0_9CYAN</name>
<evidence type="ECO:0000313" key="8">
    <source>
        <dbReference type="Proteomes" id="UP000607397"/>
    </source>
</evidence>
<dbReference type="PANTHER" id="PTHR12608:SF1">
    <property type="entry name" value="TRANSMEMBRANE PROTEIN 165"/>
    <property type="match status" value="1"/>
</dbReference>
<keyword evidence="4 6" id="KW-1133">Transmembrane helix</keyword>
<dbReference type="GO" id="GO:0046873">
    <property type="term" value="F:metal ion transmembrane transporter activity"/>
    <property type="evidence" value="ECO:0007669"/>
    <property type="project" value="InterPro"/>
</dbReference>
<dbReference type="PANTHER" id="PTHR12608">
    <property type="entry name" value="TRANSMEMBRANE PROTEIN HTP-1 RELATED"/>
    <property type="match status" value="1"/>
</dbReference>
<evidence type="ECO:0000256" key="5">
    <source>
        <dbReference type="ARBA" id="ARBA00023136"/>
    </source>
</evidence>
<evidence type="ECO:0000256" key="1">
    <source>
        <dbReference type="ARBA" id="ARBA00004141"/>
    </source>
</evidence>
<accession>A0A8K2A7U0</accession>
<comment type="subcellular location">
    <subcellularLocation>
        <location evidence="1 6">Membrane</location>
        <topology evidence="1 6">Multi-pass membrane protein</topology>
    </subcellularLocation>
</comment>
<protein>
    <recommendedName>
        <fullName evidence="6">GDT1 family protein</fullName>
    </recommendedName>
</protein>
<feature type="transmembrane region" description="Helical" evidence="6">
    <location>
        <begin position="69"/>
        <end position="87"/>
    </location>
</feature>
<evidence type="ECO:0000313" key="7">
    <source>
        <dbReference type="EMBL" id="NCJ06305.1"/>
    </source>
</evidence>
<sequence length="96" mass="9956">MDWNLLSLSFIVVFLAELGDKSQLVAISLSGNCQHPRAIFLGAATALILASFLGVLLGDGIGHLLPVPMLKCLAAIGFAGMGLRLLWPAPEGDLGG</sequence>
<keyword evidence="5 6" id="KW-0472">Membrane</keyword>
<dbReference type="RefSeq" id="WP_161824781.1">
    <property type="nucleotide sequence ID" value="NZ_WVIC01000011.1"/>
</dbReference>
<evidence type="ECO:0000256" key="4">
    <source>
        <dbReference type="ARBA" id="ARBA00022989"/>
    </source>
</evidence>
<organism evidence="7 8">
    <name type="scientific">Petrachloros mirabilis ULC683</name>
    <dbReference type="NCBI Taxonomy" id="2781853"/>
    <lineage>
        <taxon>Bacteria</taxon>
        <taxon>Bacillati</taxon>
        <taxon>Cyanobacteriota</taxon>
        <taxon>Cyanophyceae</taxon>
        <taxon>Synechococcales</taxon>
        <taxon>Petrachlorosaceae</taxon>
        <taxon>Petrachloros</taxon>
        <taxon>Petrachloros mirabilis</taxon>
    </lineage>
</organism>
<keyword evidence="3 6" id="KW-0812">Transmembrane</keyword>
<evidence type="ECO:0000256" key="6">
    <source>
        <dbReference type="RuleBase" id="RU365102"/>
    </source>
</evidence>
<reference evidence="7" key="1">
    <citation type="submission" date="2019-12" db="EMBL/GenBank/DDBJ databases">
        <title>High-Quality draft genome sequences of three cyanobacteria isolated from the limestone walls of the Old Cathedral of Coimbra.</title>
        <authorList>
            <person name="Tiago I."/>
            <person name="Soares F."/>
            <person name="Portugal A."/>
        </authorList>
    </citation>
    <scope>NUCLEOTIDE SEQUENCE [LARGE SCALE GENOMIC DNA]</scope>
    <source>
        <strain evidence="7">C</strain>
    </source>
</reference>
<keyword evidence="8" id="KW-1185">Reference proteome</keyword>
<evidence type="ECO:0000256" key="2">
    <source>
        <dbReference type="ARBA" id="ARBA00009190"/>
    </source>
</evidence>
<dbReference type="InterPro" id="IPR001727">
    <property type="entry name" value="GDT1-like"/>
</dbReference>
<dbReference type="Pfam" id="PF01169">
    <property type="entry name" value="GDT1"/>
    <property type="match status" value="1"/>
</dbReference>
<comment type="caution">
    <text evidence="6">Lacks conserved residue(s) required for the propagation of feature annotation.</text>
</comment>
<proteinExistence type="inferred from homology"/>
<comment type="similarity">
    <text evidence="2 6">Belongs to the GDT1 family.</text>
</comment>
<feature type="transmembrane region" description="Helical" evidence="6">
    <location>
        <begin position="38"/>
        <end position="57"/>
    </location>
</feature>
<dbReference type="Proteomes" id="UP000607397">
    <property type="component" value="Unassembled WGS sequence"/>
</dbReference>
<evidence type="ECO:0000256" key="3">
    <source>
        <dbReference type="ARBA" id="ARBA00022692"/>
    </source>
</evidence>
<dbReference type="EMBL" id="WVIC01000011">
    <property type="protein sequence ID" value="NCJ06305.1"/>
    <property type="molecule type" value="Genomic_DNA"/>
</dbReference>
<gene>
    <name evidence="7" type="ORF">GS597_07220</name>
</gene>